<dbReference type="Pfam" id="PF00171">
    <property type="entry name" value="Aldedh"/>
    <property type="match status" value="1"/>
</dbReference>
<dbReference type="Gene3D" id="3.40.605.10">
    <property type="entry name" value="Aldehyde Dehydrogenase, Chain A, domain 1"/>
    <property type="match status" value="1"/>
</dbReference>
<dbReference type="Proteomes" id="UP000474757">
    <property type="component" value="Unassembled WGS sequence"/>
</dbReference>
<evidence type="ECO:0000313" key="7">
    <source>
        <dbReference type="Proteomes" id="UP000474757"/>
    </source>
</evidence>
<dbReference type="RefSeq" id="WP_163892711.1">
    <property type="nucleotide sequence ID" value="NZ_JAAFYS010000002.1"/>
</dbReference>
<accession>A0A6B2JT68</accession>
<dbReference type="InterPro" id="IPR016162">
    <property type="entry name" value="Ald_DH_N"/>
</dbReference>
<gene>
    <name evidence="6" type="ORF">GZA08_09605</name>
</gene>
<organism evidence="6 7">
    <name type="scientific">Pseudoroseicyclus tamaricis</name>
    <dbReference type="NCBI Taxonomy" id="2705421"/>
    <lineage>
        <taxon>Bacteria</taxon>
        <taxon>Pseudomonadati</taxon>
        <taxon>Pseudomonadota</taxon>
        <taxon>Alphaproteobacteria</taxon>
        <taxon>Rhodobacterales</taxon>
        <taxon>Paracoccaceae</taxon>
        <taxon>Pseudoroseicyclus</taxon>
    </lineage>
</organism>
<evidence type="ECO:0000256" key="4">
    <source>
        <dbReference type="RuleBase" id="RU003345"/>
    </source>
</evidence>
<dbReference type="CDD" id="cd07114">
    <property type="entry name" value="ALDH_DhaS"/>
    <property type="match status" value="1"/>
</dbReference>
<reference evidence="6 7" key="1">
    <citation type="submission" date="2020-02" db="EMBL/GenBank/DDBJ databases">
        <title>Pseudoroseicyclus tamarix, sp. nov., isolated from offshore sediment of a Tamarix chinensis forest.</title>
        <authorList>
            <person name="Gai Y."/>
        </authorList>
    </citation>
    <scope>NUCLEOTIDE SEQUENCE [LARGE SCALE GENOMIC DNA]</scope>
    <source>
        <strain evidence="6 7">CLL3-39</strain>
    </source>
</reference>
<sequence>MKAAAAERATGEAAAADGALARYEHLYINGAWVTPEDGGLMESLDPSTGRPWAMVAFGGKRDIDRAVAAARAAFEGPWGRMPPHERAALLRRFADLYQAAAPRLAEVESRDNGRAHRESRADAGSHHQAYHWFASLADKQGGRTIPLDASVHAYTERLPIGVVGAITPWNVPLMAACWKLGPALAAGCTVVLKPAELTSCSSLELARLFEEAGFPPGVVNIVPGYGAGGAGDHLVTHPGVDKITFTGEGATAKEILRRGADTLKKFTFELGGKAPHILFADADLEQAINAATGSAWALCGQSCALGSRVLVERAVYDQVAEAFAARAAKVRVGRPLDEATHMGPQASAVQRDKTLSYIARGNEEGARLIVGGAAVEGPEFDGGYYVQPTVFADVANDMAIARDEIFGPVAALIPFEGEDEAVALANDTAYGLTAGLWTQDLGRAHRTAARIRAGVVWVNTYRYLRWSIPYGGFKASGWGRENGLEALEPYLETRATVISTTGAFPDAYAQ</sequence>
<keyword evidence="2 4" id="KW-0560">Oxidoreductase</keyword>
<proteinExistence type="inferred from homology"/>
<dbReference type="InterPro" id="IPR016163">
    <property type="entry name" value="Ald_DH_C"/>
</dbReference>
<dbReference type="FunFam" id="3.40.605.10:FF:000007">
    <property type="entry name" value="NAD/NADP-dependent betaine aldehyde dehydrogenase"/>
    <property type="match status" value="1"/>
</dbReference>
<comment type="caution">
    <text evidence="6">The sequence shown here is derived from an EMBL/GenBank/DDBJ whole genome shotgun (WGS) entry which is preliminary data.</text>
</comment>
<feature type="active site" evidence="3">
    <location>
        <position position="269"/>
    </location>
</feature>
<comment type="similarity">
    <text evidence="1 4">Belongs to the aldehyde dehydrogenase family.</text>
</comment>
<dbReference type="GO" id="GO:0016620">
    <property type="term" value="F:oxidoreductase activity, acting on the aldehyde or oxo group of donors, NAD or NADP as acceptor"/>
    <property type="evidence" value="ECO:0007669"/>
    <property type="project" value="InterPro"/>
</dbReference>
<dbReference type="FunFam" id="3.40.309.10:FF:000012">
    <property type="entry name" value="Betaine aldehyde dehydrogenase"/>
    <property type="match status" value="1"/>
</dbReference>
<dbReference type="InterPro" id="IPR015590">
    <property type="entry name" value="Aldehyde_DH_dom"/>
</dbReference>
<evidence type="ECO:0000259" key="5">
    <source>
        <dbReference type="Pfam" id="PF00171"/>
    </source>
</evidence>
<evidence type="ECO:0000313" key="6">
    <source>
        <dbReference type="EMBL" id="NDV01220.1"/>
    </source>
</evidence>
<feature type="domain" description="Aldehyde dehydrogenase" evidence="5">
    <location>
        <begin position="32"/>
        <end position="494"/>
    </location>
</feature>
<evidence type="ECO:0000256" key="3">
    <source>
        <dbReference type="PROSITE-ProRule" id="PRU10007"/>
    </source>
</evidence>
<protein>
    <submittedName>
        <fullName evidence="6">Aldehyde dehydrogenase</fullName>
    </submittedName>
</protein>
<evidence type="ECO:0000256" key="2">
    <source>
        <dbReference type="ARBA" id="ARBA00023002"/>
    </source>
</evidence>
<keyword evidence="7" id="KW-1185">Reference proteome</keyword>
<dbReference type="AlphaFoldDB" id="A0A6B2JT68"/>
<dbReference type="Gene3D" id="3.40.309.10">
    <property type="entry name" value="Aldehyde Dehydrogenase, Chain A, domain 2"/>
    <property type="match status" value="1"/>
</dbReference>
<dbReference type="InterPro" id="IPR029510">
    <property type="entry name" value="Ald_DH_CS_GLU"/>
</dbReference>
<dbReference type="PROSITE" id="PS00687">
    <property type="entry name" value="ALDEHYDE_DEHYDR_GLU"/>
    <property type="match status" value="1"/>
</dbReference>
<name>A0A6B2JT68_9RHOB</name>
<dbReference type="EMBL" id="JAAGAB010000002">
    <property type="protein sequence ID" value="NDV01220.1"/>
    <property type="molecule type" value="Genomic_DNA"/>
</dbReference>
<dbReference type="PANTHER" id="PTHR11699">
    <property type="entry name" value="ALDEHYDE DEHYDROGENASE-RELATED"/>
    <property type="match status" value="1"/>
</dbReference>
<dbReference type="SUPFAM" id="SSF53720">
    <property type="entry name" value="ALDH-like"/>
    <property type="match status" value="1"/>
</dbReference>
<evidence type="ECO:0000256" key="1">
    <source>
        <dbReference type="ARBA" id="ARBA00009986"/>
    </source>
</evidence>
<dbReference type="InterPro" id="IPR016161">
    <property type="entry name" value="Ald_DH/histidinol_DH"/>
</dbReference>